<evidence type="ECO:0000256" key="1">
    <source>
        <dbReference type="SAM" id="MobiDB-lite"/>
    </source>
</evidence>
<gene>
    <name evidence="2" type="ORF">CSSPJE1EN1_LOCUS20017</name>
</gene>
<reference evidence="2" key="1">
    <citation type="submission" date="2024-02" db="EMBL/GenBank/DDBJ databases">
        <authorList>
            <consortium name="ELIXIR-Norway"/>
            <consortium name="Elixir Norway"/>
        </authorList>
    </citation>
    <scope>NUCLEOTIDE SEQUENCE</scope>
</reference>
<name>A0ABP0X651_9BRYO</name>
<feature type="region of interest" description="Disordered" evidence="1">
    <location>
        <begin position="21"/>
        <end position="46"/>
    </location>
</feature>
<dbReference type="EMBL" id="OZ020101">
    <property type="protein sequence ID" value="CAK9274539.1"/>
    <property type="molecule type" value="Genomic_DNA"/>
</dbReference>
<evidence type="ECO:0000313" key="2">
    <source>
        <dbReference type="EMBL" id="CAK9274539.1"/>
    </source>
</evidence>
<proteinExistence type="predicted"/>
<accession>A0ABP0X651</accession>
<dbReference type="Proteomes" id="UP001497444">
    <property type="component" value="Chromosome 6"/>
</dbReference>
<sequence length="98" mass="10557">MLSLMGPLDQDGEWRVVCELPHRGGSHDSPSSLLHRLGDQEPVNAGQRRGRPLLAVIECESFFCELVKVVQFPGIGQPVLEGHVVPSGSLSPAQLSCT</sequence>
<organism evidence="2 3">
    <name type="scientific">Sphagnum jensenii</name>
    <dbReference type="NCBI Taxonomy" id="128206"/>
    <lineage>
        <taxon>Eukaryota</taxon>
        <taxon>Viridiplantae</taxon>
        <taxon>Streptophyta</taxon>
        <taxon>Embryophyta</taxon>
        <taxon>Bryophyta</taxon>
        <taxon>Sphagnophytina</taxon>
        <taxon>Sphagnopsida</taxon>
        <taxon>Sphagnales</taxon>
        <taxon>Sphagnaceae</taxon>
        <taxon>Sphagnum</taxon>
    </lineage>
</organism>
<keyword evidence="3" id="KW-1185">Reference proteome</keyword>
<evidence type="ECO:0000313" key="3">
    <source>
        <dbReference type="Proteomes" id="UP001497444"/>
    </source>
</evidence>
<protein>
    <submittedName>
        <fullName evidence="2">Uncharacterized protein</fullName>
    </submittedName>
</protein>